<dbReference type="OrthoDB" id="8251209at2759"/>
<name>A0A835DN73_TETSI</name>
<evidence type="ECO:0000259" key="1">
    <source>
        <dbReference type="Pfam" id="PF14695"/>
    </source>
</evidence>
<evidence type="ECO:0000313" key="2">
    <source>
        <dbReference type="EMBL" id="KAF8406367.1"/>
    </source>
</evidence>
<comment type="caution">
    <text evidence="2">The sequence shown here is derived from an EMBL/GenBank/DDBJ whole genome shotgun (WGS) entry which is preliminary data.</text>
</comment>
<dbReference type="PANTHER" id="PTHR16057:SF1">
    <property type="entry name" value="PROTEIN LINES HOMOLOG 1"/>
    <property type="match status" value="1"/>
</dbReference>
<sequence length="668" mass="74991">MGCRSEYSRLCNLIDDSLFPFSEPELLPLTKQKEKSLLIILSQVSREIQRWGNELESDSENEFVVNPASVGESFGDSEPHSGCHNCLAKIVSILVVFLTVESQYVQHSAGNVLVVISNFITKVVCFNRLPGNSKYVLQSVLYSSPALTICILQGRKWDEFLQLLCVCQEVAISKILSSSSVYLIPGTNVSECDISSSILILQAGLVNANWSTAGGLIRVLRNILKYLKQECDGELVEVYMHSISYCISYVPWDLFNEIHVGQNAEARIRSTGDALLLGSIDPLESRFVFLGNLLQFFCSLVEQSDLVEIGGGSLDDHTVLSKITSLIPKLLQCCFHKQGDYISTCISRYLRHKILMLMIRLSFRSCGKRPILSLLLKLLWKYFQDLLCQPIIERQAGLDDCLQGSPFLASVADGEVHSTCSQHLQRQAVFLLLKCSLSLINTSKETDGTCACATSNLFLTCDLASDLNCCSRKEGFSELSEWLQGHLPLGKFVDYGIYLEKCSNFALSFLQLYMHEDDFLFGVLLQLLSLPIPAEQQDHKERGKAFQEMKGDILFHVSSVFNPVHLFHLFLAEVEPSSAPVKGSGTSEALEQRCMRNHKACSKCYSMRRQPFEKAKECMLSLKASVENLHQKNLFPYNPAALLKSFARFEELCYQQQREYHLETGGKT</sequence>
<dbReference type="EMBL" id="JABCRI010000005">
    <property type="protein sequence ID" value="KAF8406367.1"/>
    <property type="molecule type" value="Genomic_DNA"/>
</dbReference>
<dbReference type="InterPro" id="IPR029415">
    <property type="entry name" value="Lines_C"/>
</dbReference>
<dbReference type="OMA" id="INGHMVA"/>
<evidence type="ECO:0000313" key="3">
    <source>
        <dbReference type="Proteomes" id="UP000655225"/>
    </source>
</evidence>
<dbReference type="PANTHER" id="PTHR16057">
    <property type="entry name" value="WINS1, 2 PROTEIN"/>
    <property type="match status" value="1"/>
</dbReference>
<proteinExistence type="predicted"/>
<accession>A0A835DN73</accession>
<keyword evidence="3" id="KW-1185">Reference proteome</keyword>
<dbReference type="Pfam" id="PF14695">
    <property type="entry name" value="LINES_C"/>
    <property type="match status" value="1"/>
</dbReference>
<feature type="domain" description="Protein Lines C-terminal" evidence="1">
    <location>
        <begin position="615"/>
        <end position="650"/>
    </location>
</feature>
<reference evidence="2 3" key="1">
    <citation type="submission" date="2020-04" db="EMBL/GenBank/DDBJ databases">
        <title>Plant Genome Project.</title>
        <authorList>
            <person name="Zhang R.-G."/>
        </authorList>
    </citation>
    <scope>NUCLEOTIDE SEQUENCE [LARGE SCALE GENOMIC DNA]</scope>
    <source>
        <strain evidence="2">YNK0</strain>
        <tissue evidence="2">Leaf</tissue>
    </source>
</reference>
<dbReference type="AlphaFoldDB" id="A0A835DN73"/>
<organism evidence="2 3">
    <name type="scientific">Tetracentron sinense</name>
    <name type="common">Spur-leaf</name>
    <dbReference type="NCBI Taxonomy" id="13715"/>
    <lineage>
        <taxon>Eukaryota</taxon>
        <taxon>Viridiplantae</taxon>
        <taxon>Streptophyta</taxon>
        <taxon>Embryophyta</taxon>
        <taxon>Tracheophyta</taxon>
        <taxon>Spermatophyta</taxon>
        <taxon>Magnoliopsida</taxon>
        <taxon>Trochodendrales</taxon>
        <taxon>Trochodendraceae</taxon>
        <taxon>Tetracentron</taxon>
    </lineage>
</organism>
<protein>
    <recommendedName>
        <fullName evidence="1">Protein Lines C-terminal domain-containing protein</fullName>
    </recommendedName>
</protein>
<dbReference type="InterPro" id="IPR024875">
    <property type="entry name" value="Protein_Lines"/>
</dbReference>
<gene>
    <name evidence="2" type="ORF">HHK36_008454</name>
</gene>
<dbReference type="Proteomes" id="UP000655225">
    <property type="component" value="Unassembled WGS sequence"/>
</dbReference>